<evidence type="ECO:0000256" key="2">
    <source>
        <dbReference type="ARBA" id="ARBA00022980"/>
    </source>
</evidence>
<evidence type="ECO:0000313" key="7">
    <source>
        <dbReference type="EMBL" id="MFA9478434.1"/>
    </source>
</evidence>
<gene>
    <name evidence="5 7" type="primary">rpmB</name>
    <name evidence="7" type="ORF">ACERK3_09005</name>
</gene>
<keyword evidence="3 5" id="KW-0687">Ribonucleoprotein</keyword>
<keyword evidence="2 5" id="KW-0689">Ribosomal protein</keyword>
<feature type="compositionally biased region" description="Polar residues" evidence="6">
    <location>
        <begin position="10"/>
        <end position="19"/>
    </location>
</feature>
<dbReference type="PANTHER" id="PTHR39080">
    <property type="entry name" value="50S RIBOSOMAL PROTEIN L28"/>
    <property type="match status" value="1"/>
</dbReference>
<comment type="similarity">
    <text evidence="1 5">Belongs to the bacterial ribosomal protein bL28 family.</text>
</comment>
<comment type="caution">
    <text evidence="7">The sequence shown here is derived from an EMBL/GenBank/DDBJ whole genome shotgun (WGS) entry which is preliminary data.</text>
</comment>
<name>A0ABV4U7F3_9BACT</name>
<dbReference type="GO" id="GO:0005840">
    <property type="term" value="C:ribosome"/>
    <property type="evidence" value="ECO:0007669"/>
    <property type="project" value="UniProtKB-KW"/>
</dbReference>
<protein>
    <recommendedName>
        <fullName evidence="4 5">Large ribosomal subunit protein bL28</fullName>
    </recommendedName>
</protein>
<dbReference type="NCBIfam" id="TIGR00009">
    <property type="entry name" value="L28"/>
    <property type="match status" value="1"/>
</dbReference>
<dbReference type="EMBL" id="JBGUBD010000005">
    <property type="protein sequence ID" value="MFA9478434.1"/>
    <property type="molecule type" value="Genomic_DNA"/>
</dbReference>
<dbReference type="InterPro" id="IPR001383">
    <property type="entry name" value="Ribosomal_bL28_bact-type"/>
</dbReference>
<dbReference type="InterPro" id="IPR026569">
    <property type="entry name" value="Ribosomal_bL28"/>
</dbReference>
<dbReference type="SUPFAM" id="SSF143800">
    <property type="entry name" value="L28p-like"/>
    <property type="match status" value="1"/>
</dbReference>
<evidence type="ECO:0000256" key="4">
    <source>
        <dbReference type="ARBA" id="ARBA00035174"/>
    </source>
</evidence>
<reference evidence="7 8" key="1">
    <citation type="submission" date="2024-08" db="EMBL/GenBank/DDBJ databases">
        <title>Whole-genome sequencing of halo(alkali)philic microorganisms from hypersaline lakes.</title>
        <authorList>
            <person name="Sorokin D.Y."/>
            <person name="Merkel A.Y."/>
            <person name="Messina E."/>
            <person name="Yakimov M."/>
        </authorList>
    </citation>
    <scope>NUCLEOTIDE SEQUENCE [LARGE SCALE GENOMIC DNA]</scope>
    <source>
        <strain evidence="7 8">AB-hyl4</strain>
    </source>
</reference>
<evidence type="ECO:0000256" key="6">
    <source>
        <dbReference type="SAM" id="MobiDB-lite"/>
    </source>
</evidence>
<dbReference type="InterPro" id="IPR034704">
    <property type="entry name" value="Ribosomal_bL28/bL31-like_sf"/>
</dbReference>
<dbReference type="Gene3D" id="2.30.170.40">
    <property type="entry name" value="Ribosomal protein L28/L24"/>
    <property type="match status" value="1"/>
</dbReference>
<dbReference type="HAMAP" id="MF_00373">
    <property type="entry name" value="Ribosomal_bL28"/>
    <property type="match status" value="1"/>
</dbReference>
<organism evidence="7 8">
    <name type="scientific">Natronomicrosphaera hydrolytica</name>
    <dbReference type="NCBI Taxonomy" id="3242702"/>
    <lineage>
        <taxon>Bacteria</taxon>
        <taxon>Pseudomonadati</taxon>
        <taxon>Planctomycetota</taxon>
        <taxon>Phycisphaerae</taxon>
        <taxon>Phycisphaerales</taxon>
        <taxon>Phycisphaeraceae</taxon>
        <taxon>Natronomicrosphaera</taxon>
    </lineage>
</organism>
<accession>A0ABV4U7F3</accession>
<dbReference type="RefSeq" id="WP_425345362.1">
    <property type="nucleotide sequence ID" value="NZ_JBGUBD010000005.1"/>
</dbReference>
<dbReference type="InterPro" id="IPR050096">
    <property type="entry name" value="Bacterial_rp_bL28"/>
</dbReference>
<proteinExistence type="inferred from homology"/>
<sequence>MPRVCEFTGRRTSSGNTYTHRGKAKYLGGVGTKVTGKTKRKFKPNIKAITAVIDGSVVRVKASTKAIRSGLVVKPLKRKYAYRPDAEQTQGE</sequence>
<dbReference type="Pfam" id="PF00830">
    <property type="entry name" value="Ribosomal_L28"/>
    <property type="match status" value="1"/>
</dbReference>
<dbReference type="PANTHER" id="PTHR39080:SF1">
    <property type="entry name" value="LARGE RIBOSOMAL SUBUNIT PROTEIN BL28A"/>
    <property type="match status" value="1"/>
</dbReference>
<evidence type="ECO:0000313" key="8">
    <source>
        <dbReference type="Proteomes" id="UP001575105"/>
    </source>
</evidence>
<evidence type="ECO:0000256" key="1">
    <source>
        <dbReference type="ARBA" id="ARBA00008760"/>
    </source>
</evidence>
<evidence type="ECO:0000256" key="5">
    <source>
        <dbReference type="HAMAP-Rule" id="MF_00373"/>
    </source>
</evidence>
<feature type="region of interest" description="Disordered" evidence="6">
    <location>
        <begin position="1"/>
        <end position="20"/>
    </location>
</feature>
<dbReference type="InterPro" id="IPR037147">
    <property type="entry name" value="Ribosomal_bL28_sf"/>
</dbReference>
<dbReference type="Proteomes" id="UP001575105">
    <property type="component" value="Unassembled WGS sequence"/>
</dbReference>
<evidence type="ECO:0000256" key="3">
    <source>
        <dbReference type="ARBA" id="ARBA00023274"/>
    </source>
</evidence>
<keyword evidence="8" id="KW-1185">Reference proteome</keyword>